<sequence>MLDVLLQLDDKTQALVDSYSKEENLSEIASSTTFAHGGHDLAVRAYQIKQNSAAIGRIACYMLARYHTKNTRIDPIVTQINTQLGCNGENVRKEVNNMLYKGHIWGEIVDTLVGIVNSSGTIASTSDFIGLVAILSPPSSWERARRDQRRAALRVLYEKKAIHHDAQEATKAFSFVTKHIAGSQFVDESPSTLCQKTREVMHSNTTALNRALPMRFLKEPATIVGPYASDPIGHQPPDDADLLLVLASFLAPGKEIPLDLFIRGAGARTRWGSDGKPTESRSLVDAELSSVLADRLKLENAFKMLCSIGTIKKTNSDTFSVSTDVSEAILISLDNDQRQFWKQQALIVTYRALTWKYLEPSIPHPKPLQAHVEFVLKTHQDVVKHLPSRTILDLVLTLTEASRLRGMAWKRFVLDAARKLISGLNDPYAVAWLGVNESLFERLSGNTQEAIHILTPLNEGHPEDDARMHSARGFAAIQASLNSIQVEELPAATAVLEKWQPRRQLSVMDYVVLYRKHFLLAKILRNQGHFEKALDRLKESQDITSR</sequence>
<name>A0AA37GHD1_9PEZI</name>
<dbReference type="EMBL" id="BPPX01000005">
    <property type="protein sequence ID" value="GJC80348.1"/>
    <property type="molecule type" value="Genomic_DNA"/>
</dbReference>
<comment type="caution">
    <text evidence="1">The sequence shown here is derived from an EMBL/GenBank/DDBJ whole genome shotgun (WGS) entry which is preliminary data.</text>
</comment>
<proteinExistence type="predicted"/>
<organism evidence="1 2">
    <name type="scientific">Colletotrichum liriopes</name>
    <dbReference type="NCBI Taxonomy" id="708192"/>
    <lineage>
        <taxon>Eukaryota</taxon>
        <taxon>Fungi</taxon>
        <taxon>Dikarya</taxon>
        <taxon>Ascomycota</taxon>
        <taxon>Pezizomycotina</taxon>
        <taxon>Sordariomycetes</taxon>
        <taxon>Hypocreomycetidae</taxon>
        <taxon>Glomerellales</taxon>
        <taxon>Glomerellaceae</taxon>
        <taxon>Colletotrichum</taxon>
        <taxon>Colletotrichum spaethianum species complex</taxon>
    </lineage>
</organism>
<evidence type="ECO:0000313" key="2">
    <source>
        <dbReference type="Proteomes" id="UP001055172"/>
    </source>
</evidence>
<gene>
    <name evidence="1" type="ORF">ColLi_03186</name>
</gene>
<reference evidence="1 2" key="1">
    <citation type="submission" date="2021-07" db="EMBL/GenBank/DDBJ databases">
        <title>Genome data of Colletotrichum spaethianum.</title>
        <authorList>
            <person name="Utami Y.D."/>
            <person name="Hiruma K."/>
        </authorList>
    </citation>
    <scope>NUCLEOTIDE SEQUENCE [LARGE SCALE GENOMIC DNA]</scope>
    <source>
        <strain evidence="1 2">MAFF 242679</strain>
    </source>
</reference>
<protein>
    <submittedName>
        <fullName evidence="1">Uncharacterized protein</fullName>
    </submittedName>
</protein>
<accession>A0AA37GHD1</accession>
<keyword evidence="2" id="KW-1185">Reference proteome</keyword>
<dbReference type="AlphaFoldDB" id="A0AA37GHD1"/>
<evidence type="ECO:0000313" key="1">
    <source>
        <dbReference type="EMBL" id="GJC80348.1"/>
    </source>
</evidence>
<dbReference type="Proteomes" id="UP001055172">
    <property type="component" value="Unassembled WGS sequence"/>
</dbReference>